<protein>
    <submittedName>
        <fullName evidence="1">Uncharacterized protein</fullName>
    </submittedName>
</protein>
<sequence>MSTDTLQQCLSSALKAVKPGYYNTTKALSFFFSHDDTTVVHDITIFTSAMRDLGVPHTGIDFSQDTMFTVSSVLSGFITDTDGSRCIGELGLRVWVCILAGAFRPDHGVRLSYFSPDEGSFWFYNLHPLSWLLLLFCSLAFKFSGSVPLQTSLA</sequence>
<evidence type="ECO:0000313" key="1">
    <source>
        <dbReference type="EMBL" id="TGZ78090.1"/>
    </source>
</evidence>
<dbReference type="Proteomes" id="UP000298138">
    <property type="component" value="Unassembled WGS sequence"/>
</dbReference>
<gene>
    <name evidence="1" type="ORF">EX30DRAFT_343480</name>
</gene>
<evidence type="ECO:0000313" key="2">
    <source>
        <dbReference type="Proteomes" id="UP000298138"/>
    </source>
</evidence>
<dbReference type="AlphaFoldDB" id="A0A4S2MM10"/>
<proteinExistence type="predicted"/>
<organism evidence="1 2">
    <name type="scientific">Ascodesmis nigricans</name>
    <dbReference type="NCBI Taxonomy" id="341454"/>
    <lineage>
        <taxon>Eukaryota</taxon>
        <taxon>Fungi</taxon>
        <taxon>Dikarya</taxon>
        <taxon>Ascomycota</taxon>
        <taxon>Pezizomycotina</taxon>
        <taxon>Pezizomycetes</taxon>
        <taxon>Pezizales</taxon>
        <taxon>Ascodesmidaceae</taxon>
        <taxon>Ascodesmis</taxon>
    </lineage>
</organism>
<accession>A0A4S2MM10</accession>
<dbReference type="InParanoid" id="A0A4S2MM10"/>
<name>A0A4S2MM10_9PEZI</name>
<keyword evidence="2" id="KW-1185">Reference proteome</keyword>
<reference evidence="1 2" key="1">
    <citation type="submission" date="2019-04" db="EMBL/GenBank/DDBJ databases">
        <title>Comparative genomics and transcriptomics to analyze fruiting body development in filamentous ascomycetes.</title>
        <authorList>
            <consortium name="DOE Joint Genome Institute"/>
            <person name="Lutkenhaus R."/>
            <person name="Traeger S."/>
            <person name="Breuer J."/>
            <person name="Kuo A."/>
            <person name="Lipzen A."/>
            <person name="Pangilinan J."/>
            <person name="Dilworth D."/>
            <person name="Sandor L."/>
            <person name="Poggeler S."/>
            <person name="Barry K."/>
            <person name="Grigoriev I.V."/>
            <person name="Nowrousian M."/>
        </authorList>
    </citation>
    <scope>NUCLEOTIDE SEQUENCE [LARGE SCALE GENOMIC DNA]</scope>
    <source>
        <strain evidence="1 2">CBS 389.68</strain>
    </source>
</reference>
<dbReference type="EMBL" id="ML220145">
    <property type="protein sequence ID" value="TGZ78090.1"/>
    <property type="molecule type" value="Genomic_DNA"/>
</dbReference>